<dbReference type="Proteomes" id="UP000594464">
    <property type="component" value="Chromosome"/>
</dbReference>
<feature type="domain" description="ABC transporter" evidence="6">
    <location>
        <begin position="14"/>
        <end position="242"/>
    </location>
</feature>
<keyword evidence="4" id="KW-0547">Nucleotide-binding</keyword>
<dbReference type="EMBL" id="CP048620">
    <property type="protein sequence ID" value="QPJ66552.1"/>
    <property type="molecule type" value="Genomic_DNA"/>
</dbReference>
<evidence type="ECO:0000256" key="3">
    <source>
        <dbReference type="ARBA" id="ARBA00022458"/>
    </source>
</evidence>
<comment type="similarity">
    <text evidence="1">Belongs to the ABC transporter superfamily.</text>
</comment>
<dbReference type="GO" id="GO:0016887">
    <property type="term" value="F:ATP hydrolysis activity"/>
    <property type="evidence" value="ECO:0007669"/>
    <property type="project" value="InterPro"/>
</dbReference>
<proteinExistence type="inferred from homology"/>
<organism evidence="7 8">
    <name type="scientific">Candidatus Nitrohelix vancouverensis</name>
    <dbReference type="NCBI Taxonomy" id="2705534"/>
    <lineage>
        <taxon>Bacteria</taxon>
        <taxon>Pseudomonadati</taxon>
        <taxon>Nitrospinota/Tectimicrobiota group</taxon>
        <taxon>Nitrospinota</taxon>
        <taxon>Nitrospinia</taxon>
        <taxon>Nitrospinales</taxon>
        <taxon>Nitrospinaceae</taxon>
        <taxon>Candidatus Nitrohelix</taxon>
    </lineage>
</organism>
<accession>A0A7T0C4U9</accession>
<dbReference type="PANTHER" id="PTHR42711">
    <property type="entry name" value="ABC TRANSPORTER ATP-BINDING PROTEIN"/>
    <property type="match status" value="1"/>
</dbReference>
<name>A0A7T0C4U9_9BACT</name>
<dbReference type="InterPro" id="IPR027417">
    <property type="entry name" value="P-loop_NTPase"/>
</dbReference>
<keyword evidence="5 7" id="KW-0067">ATP-binding</keyword>
<dbReference type="Pfam" id="PF00005">
    <property type="entry name" value="ABC_tran"/>
    <property type="match status" value="1"/>
</dbReference>
<gene>
    <name evidence="7" type="ORF">G3M78_14540</name>
</gene>
<reference evidence="8" key="1">
    <citation type="submission" date="2020-02" db="EMBL/GenBank/DDBJ databases">
        <title>Genomic and physiological characterization of two novel Nitrospinaceae genera.</title>
        <authorList>
            <person name="Mueller A.J."/>
            <person name="Jung M.-Y."/>
            <person name="Strachan C.R."/>
            <person name="Herbold C.W."/>
            <person name="Kirkegaard R.H."/>
            <person name="Daims H."/>
        </authorList>
    </citation>
    <scope>NUCLEOTIDE SEQUENCE [LARGE SCALE GENOMIC DNA]</scope>
</reference>
<dbReference type="GO" id="GO:0005524">
    <property type="term" value="F:ATP binding"/>
    <property type="evidence" value="ECO:0007669"/>
    <property type="project" value="UniProtKB-KW"/>
</dbReference>
<sequence>MTDTPPHNQSDLAIEASHLYKSFGYIRALTDLSFELKCGEFLTIFGANGAGKTTLLNILSGKTRPTSGAARVAGYDVSASNPGMRKSIGVISHATSLYPDLSPLENLLFYAKMYGLDRPQERAESAVDQAGLGKRRHDRVRTFSRGMLQKLTIARATLHDPPVLFLDEPFTGLDPLASKSLKSYLRSLHTERRTILMTTHDISCGLEMGDRIAVQMDGRFVLMEAVENINAREFEERYLSLIGG</sequence>
<dbReference type="PANTHER" id="PTHR42711:SF5">
    <property type="entry name" value="ABC TRANSPORTER ATP-BINDING PROTEIN NATA"/>
    <property type="match status" value="1"/>
</dbReference>
<protein>
    <submittedName>
        <fullName evidence="7">ABC transporter ATP-binding protein</fullName>
    </submittedName>
</protein>
<evidence type="ECO:0000259" key="6">
    <source>
        <dbReference type="PROSITE" id="PS50893"/>
    </source>
</evidence>
<dbReference type="AlphaFoldDB" id="A0A7T0C4U9"/>
<dbReference type="Gene3D" id="3.40.50.300">
    <property type="entry name" value="P-loop containing nucleotide triphosphate hydrolases"/>
    <property type="match status" value="1"/>
</dbReference>
<dbReference type="KEGG" id="nva:G3M78_14540"/>
<evidence type="ECO:0000256" key="1">
    <source>
        <dbReference type="ARBA" id="ARBA00005417"/>
    </source>
</evidence>
<keyword evidence="3" id="KW-0536">Nodulation</keyword>
<evidence type="ECO:0000313" key="7">
    <source>
        <dbReference type="EMBL" id="QPJ66552.1"/>
    </source>
</evidence>
<dbReference type="InterPro" id="IPR003439">
    <property type="entry name" value="ABC_transporter-like_ATP-bd"/>
</dbReference>
<dbReference type="InterPro" id="IPR003593">
    <property type="entry name" value="AAA+_ATPase"/>
</dbReference>
<dbReference type="InterPro" id="IPR050763">
    <property type="entry name" value="ABC_transporter_ATP-binding"/>
</dbReference>
<evidence type="ECO:0000313" key="8">
    <source>
        <dbReference type="Proteomes" id="UP000594464"/>
    </source>
</evidence>
<evidence type="ECO:0000256" key="4">
    <source>
        <dbReference type="ARBA" id="ARBA00022741"/>
    </source>
</evidence>
<evidence type="ECO:0000256" key="5">
    <source>
        <dbReference type="ARBA" id="ARBA00022840"/>
    </source>
</evidence>
<dbReference type="PROSITE" id="PS50893">
    <property type="entry name" value="ABC_TRANSPORTER_2"/>
    <property type="match status" value="1"/>
</dbReference>
<dbReference type="SMART" id="SM00382">
    <property type="entry name" value="AAA"/>
    <property type="match status" value="1"/>
</dbReference>
<keyword evidence="2" id="KW-0813">Transport</keyword>
<dbReference type="SUPFAM" id="SSF52540">
    <property type="entry name" value="P-loop containing nucleoside triphosphate hydrolases"/>
    <property type="match status" value="1"/>
</dbReference>
<evidence type="ECO:0000256" key="2">
    <source>
        <dbReference type="ARBA" id="ARBA00022448"/>
    </source>
</evidence>